<evidence type="ECO:0000313" key="2">
    <source>
        <dbReference type="Proteomes" id="UP000310406"/>
    </source>
</evidence>
<dbReference type="OrthoDB" id="2355173at2"/>
<evidence type="ECO:0000313" key="1">
    <source>
        <dbReference type="EMBL" id="THV58161.1"/>
    </source>
</evidence>
<gene>
    <name evidence="1" type="ORF">EZV76_12845</name>
</gene>
<comment type="caution">
    <text evidence="1">The sequence shown here is derived from an EMBL/GenBank/DDBJ whole genome shotgun (WGS) entry which is preliminary data.</text>
</comment>
<proteinExistence type="predicted"/>
<dbReference type="EMBL" id="SNTZ01000008">
    <property type="protein sequence ID" value="THV58161.1"/>
    <property type="molecule type" value="Genomic_DNA"/>
</dbReference>
<protein>
    <submittedName>
        <fullName evidence="1">Uncharacterized protein</fullName>
    </submittedName>
</protein>
<dbReference type="AlphaFoldDB" id="A0A4S8RKK1"/>
<keyword evidence="2" id="KW-1185">Reference proteome</keyword>
<accession>A0A4S8RKK1</accession>
<dbReference type="RefSeq" id="WP_136566970.1">
    <property type="nucleotide sequence ID" value="NZ_SNTZ01000008.1"/>
</dbReference>
<dbReference type="Proteomes" id="UP000310406">
    <property type="component" value="Unassembled WGS sequence"/>
</dbReference>
<sequence length="70" mass="7548">MKPQKGWDGTTHGKMIDVRPQEYISYTYRGGATGEKALACAGIHSGTADKMTKGIFTKLDPILSFKSGPT</sequence>
<name>A0A4S8RKK1_9FLAO</name>
<reference evidence="1 2" key="1">
    <citation type="submission" date="2019-03" db="EMBL/GenBank/DDBJ databases">
        <title>Muricauda SCR12 sp.nov, a marine bacterium isolated from Pacific Ocean:the Okinawa trough.</title>
        <authorList>
            <person name="Liu L."/>
        </authorList>
    </citation>
    <scope>NUCLEOTIDE SEQUENCE [LARGE SCALE GENOMIC DNA]</scope>
    <source>
        <strain evidence="1 2">SCR12</strain>
    </source>
</reference>
<organism evidence="1 2">
    <name type="scientific">Flagellimonas alvinocaridis</name>
    <dbReference type="NCBI Taxonomy" id="2530200"/>
    <lineage>
        <taxon>Bacteria</taxon>
        <taxon>Pseudomonadati</taxon>
        <taxon>Bacteroidota</taxon>
        <taxon>Flavobacteriia</taxon>
        <taxon>Flavobacteriales</taxon>
        <taxon>Flavobacteriaceae</taxon>
        <taxon>Flagellimonas</taxon>
    </lineage>
</organism>